<dbReference type="AlphaFoldDB" id="A0AAP7W8U1"/>
<protein>
    <submittedName>
        <fullName evidence="1">Uncharacterized protein</fullName>
    </submittedName>
</protein>
<reference evidence="1 2" key="1">
    <citation type="submission" date="2016-12" db="EMBL/GenBank/DDBJ databases">
        <title>Genome Sequences of Twelve Sporeforming Bacillus Species Isolated from Foods.</title>
        <authorList>
            <person name="De Jong A."/>
            <person name="Holsappel S."/>
            <person name="Kuipers O.P."/>
        </authorList>
    </citation>
    <scope>NUCLEOTIDE SEQUENCE [LARGE SCALE GENOMIC DNA]</scope>
    <source>
        <strain evidence="1 2">S3E15</strain>
    </source>
</reference>
<comment type="caution">
    <text evidence="1">The sequence shown here is derived from an EMBL/GenBank/DDBJ whole genome shotgun (WGS) entry which is preliminary data.</text>
</comment>
<dbReference type="EMBL" id="MRWU01000006">
    <property type="protein sequence ID" value="OSX93062.1"/>
    <property type="molecule type" value="Genomic_DNA"/>
</dbReference>
<evidence type="ECO:0000313" key="2">
    <source>
        <dbReference type="Proteomes" id="UP000194131"/>
    </source>
</evidence>
<evidence type="ECO:0000313" key="1">
    <source>
        <dbReference type="EMBL" id="OSX93062.1"/>
    </source>
</evidence>
<organism evidence="1 2">
    <name type="scientific">Bacillus mycoides</name>
    <dbReference type="NCBI Taxonomy" id="1405"/>
    <lineage>
        <taxon>Bacteria</taxon>
        <taxon>Bacillati</taxon>
        <taxon>Bacillota</taxon>
        <taxon>Bacilli</taxon>
        <taxon>Bacillales</taxon>
        <taxon>Bacillaceae</taxon>
        <taxon>Bacillus</taxon>
        <taxon>Bacillus cereus group</taxon>
    </lineage>
</organism>
<dbReference type="Proteomes" id="UP000194131">
    <property type="component" value="Unassembled WGS sequence"/>
</dbReference>
<name>A0AAP7W8U1_BACMY</name>
<gene>
    <name evidence="1" type="ORF">S3E15_05238</name>
</gene>
<accession>A0AAP7W8U1</accession>
<sequence length="40" mass="4480">MAKALARNKGFFVLEELSKSCFFSVTNCPQLHSLFTMLIG</sequence>
<proteinExistence type="predicted"/>